<evidence type="ECO:0000256" key="1">
    <source>
        <dbReference type="SAM" id="Phobius"/>
    </source>
</evidence>
<keyword evidence="1" id="KW-0472">Membrane</keyword>
<keyword evidence="1" id="KW-1133">Transmembrane helix</keyword>
<protein>
    <submittedName>
        <fullName evidence="2">Uncharacterized protein</fullName>
    </submittedName>
</protein>
<proteinExistence type="predicted"/>
<feature type="transmembrane region" description="Helical" evidence="1">
    <location>
        <begin position="45"/>
        <end position="68"/>
    </location>
</feature>
<dbReference type="Proteomes" id="UP000294114">
    <property type="component" value="Unassembled WGS sequence"/>
</dbReference>
<accession>A0A4Q8BCL8</accession>
<keyword evidence="3" id="KW-1185">Reference proteome</keyword>
<sequence length="104" mass="11584">MSAIAESYRYRLFVRGMRLALLFPVTALLMLLVRLGVAESVLVPLVMLLFVAMALGIIVGWIGAVLLVRDTSRYSGAARGNVDTRKVRALIRQATRDIGNPRRW</sequence>
<dbReference type="AlphaFoldDB" id="A0A4Q8BCL8"/>
<gene>
    <name evidence="2" type="ORF">EV384_3535</name>
</gene>
<dbReference type="RefSeq" id="WP_130334719.1">
    <property type="nucleotide sequence ID" value="NZ_SHLD01000001.1"/>
</dbReference>
<reference evidence="2 3" key="1">
    <citation type="submission" date="2019-02" db="EMBL/GenBank/DDBJ databases">
        <title>Sequencing the genomes of 1000 actinobacteria strains.</title>
        <authorList>
            <person name="Klenk H.-P."/>
        </authorList>
    </citation>
    <scope>NUCLEOTIDE SEQUENCE [LARGE SCALE GENOMIC DNA]</scope>
    <source>
        <strain evidence="2 3">DSM 45612</strain>
    </source>
</reference>
<keyword evidence="1" id="KW-0812">Transmembrane</keyword>
<dbReference type="OrthoDB" id="3398778at2"/>
<name>A0A4Q8BCL8_9ACTN</name>
<dbReference type="EMBL" id="SHLD01000001">
    <property type="protein sequence ID" value="RZU75021.1"/>
    <property type="molecule type" value="Genomic_DNA"/>
</dbReference>
<comment type="caution">
    <text evidence="2">The sequence shown here is derived from an EMBL/GenBank/DDBJ whole genome shotgun (WGS) entry which is preliminary data.</text>
</comment>
<feature type="transmembrane region" description="Helical" evidence="1">
    <location>
        <begin position="12"/>
        <end position="33"/>
    </location>
</feature>
<evidence type="ECO:0000313" key="3">
    <source>
        <dbReference type="Proteomes" id="UP000294114"/>
    </source>
</evidence>
<evidence type="ECO:0000313" key="2">
    <source>
        <dbReference type="EMBL" id="RZU75021.1"/>
    </source>
</evidence>
<organism evidence="2 3">
    <name type="scientific">Micromonospora kangleipakensis</name>
    <dbReference type="NCBI Taxonomy" id="1077942"/>
    <lineage>
        <taxon>Bacteria</taxon>
        <taxon>Bacillati</taxon>
        <taxon>Actinomycetota</taxon>
        <taxon>Actinomycetes</taxon>
        <taxon>Micromonosporales</taxon>
        <taxon>Micromonosporaceae</taxon>
        <taxon>Micromonospora</taxon>
    </lineage>
</organism>